<evidence type="ECO:0000259" key="1">
    <source>
        <dbReference type="Pfam" id="PF06172"/>
    </source>
</evidence>
<dbReference type="InterPro" id="IPR039935">
    <property type="entry name" value="YML079W-like"/>
</dbReference>
<evidence type="ECO:0000313" key="2">
    <source>
        <dbReference type="EMBL" id="AIA30898.1"/>
    </source>
</evidence>
<dbReference type="InterPro" id="IPR009327">
    <property type="entry name" value="Cupin_DUF985"/>
</dbReference>
<dbReference type="AlphaFoldDB" id="A0A059XVJ4"/>
<dbReference type="KEGG" id="lfp:Y981_09620"/>
<dbReference type="EMBL" id="CP007243">
    <property type="protein sequence ID" value="AIA30898.1"/>
    <property type="molecule type" value="Genomic_DNA"/>
</dbReference>
<protein>
    <recommendedName>
        <fullName evidence="1">DUF985 domain-containing protein</fullName>
    </recommendedName>
</protein>
<evidence type="ECO:0000313" key="3">
    <source>
        <dbReference type="Proteomes" id="UP000027059"/>
    </source>
</evidence>
<gene>
    <name evidence="2" type="ORF">Y981_09620</name>
</gene>
<dbReference type="OrthoDB" id="9798288at2"/>
<proteinExistence type="predicted"/>
<dbReference type="PANTHER" id="PTHR33387:SF3">
    <property type="entry name" value="DUF985 DOMAIN-CONTAINING PROTEIN"/>
    <property type="match status" value="1"/>
</dbReference>
<dbReference type="Pfam" id="PF06172">
    <property type="entry name" value="Cupin_5"/>
    <property type="match status" value="1"/>
</dbReference>
<dbReference type="HOGENOM" id="CLU_088365_1_1_0"/>
<organism evidence="2 3">
    <name type="scientific">Leptospirillum ferriphilum YSK</name>
    <dbReference type="NCBI Taxonomy" id="1441628"/>
    <lineage>
        <taxon>Bacteria</taxon>
        <taxon>Pseudomonadati</taxon>
        <taxon>Nitrospirota</taxon>
        <taxon>Nitrospiria</taxon>
        <taxon>Nitrospirales</taxon>
        <taxon>Nitrospiraceae</taxon>
        <taxon>Leptospirillum</taxon>
    </lineage>
</organism>
<keyword evidence="3" id="KW-1185">Reference proteome</keyword>
<dbReference type="SUPFAM" id="SSF51182">
    <property type="entry name" value="RmlC-like cupins"/>
    <property type="match status" value="1"/>
</dbReference>
<name>A0A059XVJ4_9BACT</name>
<accession>A0A059XVJ4</accession>
<dbReference type="CDD" id="cd06121">
    <property type="entry name" value="cupin_YML079wp"/>
    <property type="match status" value="1"/>
</dbReference>
<reference evidence="2 3" key="2">
    <citation type="journal article" date="2015" name="Biomed. Res. Int.">
        <title>Effects of Arsenite Resistance on the Growth and Functional Gene Expression of Leptospirillum ferriphilum and Acidithiobacillus thiooxidans in Pure Culture and Coculture.</title>
        <authorList>
            <person name="Jiang H."/>
            <person name="Liang Y."/>
            <person name="Yin H."/>
            <person name="Xiao Y."/>
            <person name="Guo X."/>
            <person name="Xu Y."/>
            <person name="Hu Q."/>
            <person name="Liu H."/>
            <person name="Liu X."/>
        </authorList>
    </citation>
    <scope>NUCLEOTIDE SEQUENCE [LARGE SCALE GENOMIC DNA]</scope>
    <source>
        <strain evidence="2 3">YSK</strain>
    </source>
</reference>
<dbReference type="InterPro" id="IPR014710">
    <property type="entry name" value="RmlC-like_jellyroll"/>
</dbReference>
<dbReference type="RefSeq" id="WP_014961597.1">
    <property type="nucleotide sequence ID" value="NZ_CP007243.1"/>
</dbReference>
<dbReference type="Proteomes" id="UP000027059">
    <property type="component" value="Chromosome"/>
</dbReference>
<reference evidence="3" key="1">
    <citation type="submission" date="2014-02" db="EMBL/GenBank/DDBJ databases">
        <title>Complete genome sequence and comparative genomic analysis of the nitrogen-fixing bacterium Leptospirillum ferriphilum YSK.</title>
        <authorList>
            <person name="Guo X."/>
            <person name="Yin H."/>
            <person name="Liang Y."/>
            <person name="Hu Q."/>
            <person name="Ma L."/>
            <person name="Xiao Y."/>
            <person name="Zhang X."/>
            <person name="Qiu G."/>
            <person name="Liu X."/>
        </authorList>
    </citation>
    <scope>NUCLEOTIDE SEQUENCE [LARGE SCALE GENOMIC DNA]</scope>
    <source>
        <strain evidence="3">YSK</strain>
    </source>
</reference>
<feature type="domain" description="DUF985" evidence="1">
    <location>
        <begin position="16"/>
        <end position="147"/>
    </location>
</feature>
<dbReference type="Gene3D" id="2.60.120.10">
    <property type="entry name" value="Jelly Rolls"/>
    <property type="match status" value="1"/>
</dbReference>
<dbReference type="InterPro" id="IPR011051">
    <property type="entry name" value="RmlC_Cupin_sf"/>
</dbReference>
<sequence length="175" mass="19962">MPEKVSSPPSVRTARELIHFLKLSEHPEGGHFREIYRSAPDMHHPQLGLRPGVTIIHYLLQKGERSLFHRIRSEEVWQFVTGAPLELLTLAPDCSTIRTQSLSLEAPGHPFFSVPPGAWQAARTTGEYSLVLCTVSPGFFFSDLEFLESSHPHVESLGEEQRIRIEPYLRKHRLF</sequence>
<dbReference type="PANTHER" id="PTHR33387">
    <property type="entry name" value="RMLC-LIKE JELLY ROLL FOLD PROTEIN"/>
    <property type="match status" value="1"/>
</dbReference>